<dbReference type="EnsemblMetazoa" id="SMAR012781-RA">
    <property type="protein sequence ID" value="SMAR012781-PA"/>
    <property type="gene ID" value="SMAR012781"/>
</dbReference>
<dbReference type="PANTHER" id="PTHR22933">
    <property type="entry name" value="FI18007P1-RELATED"/>
    <property type="match status" value="1"/>
</dbReference>
<dbReference type="Gene3D" id="2.170.140.10">
    <property type="entry name" value="Chitin binding domain"/>
    <property type="match status" value="1"/>
</dbReference>
<dbReference type="HOGENOM" id="CLU_416408_0_0_1"/>
<sequence length="659" mass="73053">MMRVLLLLIMSVNVAHTVWPVNRQLDDSNPEGVAGLDYPTYRAVPRGLTFKCFHRAAGFYADPDTQCQVWHLCDLHGRKHSFLCPNRTMFNQQIRGCDWWYNVDCDGSVALYSNNDDLYRDNRVDTLRIRNPSPPSRTDDDRWIEAVTQAQASSPIPSIQPLPTLPPRRQPAPPQRVTFQVIRRPVTQPPVPTEPPFADPPQQELSGNQEPEKPQTTWQVQFVASNPPPTRGGIRPIPLDNAWRLPQDQERSFPKNPPPKAPTLPPQDNFVASSTRRTPHIVDISSPVSDQSFNAPESPPSPVHSASPSFGARTTATWSSNSQSDFQSSNSVSLPDASTISFKPSFSSAASSRVFSSPPPSISFKPSSIASSPPSSLPPAPVQHTPQLIFGRKTSSQAPFSVSHENTLPETASTFIPRSQTKKVVNRNHPTSGSTFFHSSTPRAFSSSVRVRVSTPAPDLTWSSPSIEVENNQLDQTETNVYLLPEENADPEESDIFRTEVQTTEFYRTFGGDEVTTYHPRNSFAPETAPPITTYAPLPRTSRRRIIKTTKPVIIPTTFRPKPTFLDDLTTITSTAKPTTQRPPSSESAQNNEPEPSVPLAFGARLRPKKVIIVDNAVASSDINQSTLREPESGSVYFPPESDNSRFQDREDSPNIQSN</sequence>
<dbReference type="AlphaFoldDB" id="T1JG13"/>
<dbReference type="InterPro" id="IPR052976">
    <property type="entry name" value="Scoloptoxin-like"/>
</dbReference>
<feature type="compositionally biased region" description="Polar residues" evidence="1">
    <location>
        <begin position="618"/>
        <end position="628"/>
    </location>
</feature>
<dbReference type="GO" id="GO:0008061">
    <property type="term" value="F:chitin binding"/>
    <property type="evidence" value="ECO:0007669"/>
    <property type="project" value="InterPro"/>
</dbReference>
<dbReference type="GO" id="GO:0005576">
    <property type="term" value="C:extracellular region"/>
    <property type="evidence" value="ECO:0007669"/>
    <property type="project" value="InterPro"/>
</dbReference>
<feature type="signal peptide" evidence="2">
    <location>
        <begin position="1"/>
        <end position="17"/>
    </location>
</feature>
<reference evidence="5" key="1">
    <citation type="submission" date="2011-05" db="EMBL/GenBank/DDBJ databases">
        <authorList>
            <person name="Richards S.R."/>
            <person name="Qu J."/>
            <person name="Jiang H."/>
            <person name="Jhangiani S.N."/>
            <person name="Agravi P."/>
            <person name="Goodspeed R."/>
            <person name="Gross S."/>
            <person name="Mandapat C."/>
            <person name="Jackson L."/>
            <person name="Mathew T."/>
            <person name="Pu L."/>
            <person name="Thornton R."/>
            <person name="Saada N."/>
            <person name="Wilczek-Boney K.B."/>
            <person name="Lee S."/>
            <person name="Kovar C."/>
            <person name="Wu Y."/>
            <person name="Scherer S.E."/>
            <person name="Worley K.C."/>
            <person name="Muzny D.M."/>
            <person name="Gibbs R."/>
        </authorList>
    </citation>
    <scope>NUCLEOTIDE SEQUENCE</scope>
    <source>
        <strain evidence="5">Brora</strain>
    </source>
</reference>
<feature type="compositionally biased region" description="Polar residues" evidence="1">
    <location>
        <begin position="203"/>
        <end position="215"/>
    </location>
</feature>
<feature type="compositionally biased region" description="Low complexity" evidence="1">
    <location>
        <begin position="319"/>
        <end position="333"/>
    </location>
</feature>
<feature type="compositionally biased region" description="Pro residues" evidence="1">
    <location>
        <begin position="158"/>
        <end position="174"/>
    </location>
</feature>
<dbReference type="Proteomes" id="UP000014500">
    <property type="component" value="Unassembled WGS sequence"/>
</dbReference>
<keyword evidence="5" id="KW-1185">Reference proteome</keyword>
<reference evidence="4" key="2">
    <citation type="submission" date="2015-02" db="UniProtKB">
        <authorList>
            <consortium name="EnsemblMetazoa"/>
        </authorList>
    </citation>
    <scope>IDENTIFICATION</scope>
</reference>
<feature type="region of interest" description="Disordered" evidence="1">
    <location>
        <begin position="149"/>
        <end position="215"/>
    </location>
</feature>
<dbReference type="InterPro" id="IPR002557">
    <property type="entry name" value="Chitin-bd_dom"/>
</dbReference>
<dbReference type="SMART" id="SM00494">
    <property type="entry name" value="ChtBD2"/>
    <property type="match status" value="1"/>
</dbReference>
<dbReference type="Pfam" id="PF01607">
    <property type="entry name" value="CBM_14"/>
    <property type="match status" value="1"/>
</dbReference>
<evidence type="ECO:0000256" key="2">
    <source>
        <dbReference type="SAM" id="SignalP"/>
    </source>
</evidence>
<dbReference type="InterPro" id="IPR036508">
    <property type="entry name" value="Chitin-bd_dom_sf"/>
</dbReference>
<feature type="chain" id="PRO_5004580282" description="Chitin-binding type-2 domain-containing protein" evidence="2">
    <location>
        <begin position="18"/>
        <end position="659"/>
    </location>
</feature>
<evidence type="ECO:0000313" key="4">
    <source>
        <dbReference type="EnsemblMetazoa" id="SMAR012781-PA"/>
    </source>
</evidence>
<feature type="compositionally biased region" description="Polar residues" evidence="1">
    <location>
        <begin position="393"/>
        <end position="419"/>
    </location>
</feature>
<dbReference type="PROSITE" id="PS50940">
    <property type="entry name" value="CHIT_BIND_II"/>
    <property type="match status" value="1"/>
</dbReference>
<name>T1JG13_STRMM</name>
<feature type="compositionally biased region" description="Polar residues" evidence="1">
    <location>
        <begin position="286"/>
        <end position="295"/>
    </location>
</feature>
<feature type="compositionally biased region" description="Pro residues" evidence="1">
    <location>
        <begin position="187"/>
        <end position="199"/>
    </location>
</feature>
<feature type="region of interest" description="Disordered" evidence="1">
    <location>
        <begin position="617"/>
        <end position="659"/>
    </location>
</feature>
<feature type="region of interest" description="Disordered" evidence="1">
    <location>
        <begin position="246"/>
        <end position="337"/>
    </location>
</feature>
<organism evidence="4 5">
    <name type="scientific">Strigamia maritima</name>
    <name type="common">European centipede</name>
    <name type="synonym">Geophilus maritimus</name>
    <dbReference type="NCBI Taxonomy" id="126957"/>
    <lineage>
        <taxon>Eukaryota</taxon>
        <taxon>Metazoa</taxon>
        <taxon>Ecdysozoa</taxon>
        <taxon>Arthropoda</taxon>
        <taxon>Myriapoda</taxon>
        <taxon>Chilopoda</taxon>
        <taxon>Pleurostigmophora</taxon>
        <taxon>Geophilomorpha</taxon>
        <taxon>Linotaeniidae</taxon>
        <taxon>Strigamia</taxon>
    </lineage>
</organism>
<evidence type="ECO:0000256" key="1">
    <source>
        <dbReference type="SAM" id="MobiDB-lite"/>
    </source>
</evidence>
<feature type="region of interest" description="Disordered" evidence="1">
    <location>
        <begin position="574"/>
        <end position="602"/>
    </location>
</feature>
<dbReference type="eggNOG" id="ENOG502S2XC">
    <property type="taxonomic scope" value="Eukaryota"/>
</dbReference>
<evidence type="ECO:0000313" key="5">
    <source>
        <dbReference type="Proteomes" id="UP000014500"/>
    </source>
</evidence>
<accession>T1JG13</accession>
<feature type="domain" description="Chitin-binding type-2" evidence="3">
    <location>
        <begin position="49"/>
        <end position="107"/>
    </location>
</feature>
<dbReference type="SUPFAM" id="SSF57625">
    <property type="entry name" value="Invertebrate chitin-binding proteins"/>
    <property type="match status" value="1"/>
</dbReference>
<evidence type="ECO:0000259" key="3">
    <source>
        <dbReference type="PROSITE" id="PS50940"/>
    </source>
</evidence>
<feature type="compositionally biased region" description="Low complexity" evidence="1">
    <location>
        <begin position="350"/>
        <end position="374"/>
    </location>
</feature>
<dbReference type="EMBL" id="JH432192">
    <property type="status" value="NOT_ANNOTATED_CDS"/>
    <property type="molecule type" value="Genomic_DNA"/>
</dbReference>
<keyword evidence="2" id="KW-0732">Signal</keyword>
<feature type="compositionally biased region" description="Pro residues" evidence="1">
    <location>
        <begin position="255"/>
        <end position="265"/>
    </location>
</feature>
<protein>
    <recommendedName>
        <fullName evidence="3">Chitin-binding type-2 domain-containing protein</fullName>
    </recommendedName>
</protein>
<feature type="compositionally biased region" description="Basic and acidic residues" evidence="1">
    <location>
        <begin position="643"/>
        <end position="653"/>
    </location>
</feature>
<dbReference type="PANTHER" id="PTHR22933:SF42">
    <property type="entry name" value="FI18455P1-RELATED"/>
    <property type="match status" value="1"/>
</dbReference>
<proteinExistence type="predicted"/>
<feature type="region of interest" description="Disordered" evidence="1">
    <location>
        <begin position="350"/>
        <end position="421"/>
    </location>
</feature>
<feature type="compositionally biased region" description="Polar residues" evidence="1">
    <location>
        <begin position="574"/>
        <end position="594"/>
    </location>
</feature>